<accession>V4UBZ1</accession>
<dbReference type="InParanoid" id="V4UBZ1"/>
<reference evidence="1 2" key="1">
    <citation type="submission" date="2013-10" db="EMBL/GenBank/DDBJ databases">
        <authorList>
            <consortium name="International Citrus Genome Consortium"/>
            <person name="Jenkins J."/>
            <person name="Schmutz J."/>
            <person name="Prochnik S."/>
            <person name="Rokhsar D."/>
            <person name="Gmitter F."/>
            <person name="Ollitrault P."/>
            <person name="Machado M."/>
            <person name="Talon M."/>
            <person name="Wincker P."/>
            <person name="Jaillon O."/>
            <person name="Morgante M."/>
        </authorList>
    </citation>
    <scope>NUCLEOTIDE SEQUENCE</scope>
    <source>
        <strain evidence="2">cv. Clemenules</strain>
    </source>
</reference>
<dbReference type="EMBL" id="KI536312">
    <property type="protein sequence ID" value="ESR59756.1"/>
    <property type="molecule type" value="Genomic_DNA"/>
</dbReference>
<evidence type="ECO:0000313" key="1">
    <source>
        <dbReference type="EMBL" id="ESR59756.1"/>
    </source>
</evidence>
<gene>
    <name evidence="1" type="ORF">CICLE_v10017367mg</name>
</gene>
<protein>
    <submittedName>
        <fullName evidence="1">Uncharacterized protein</fullName>
    </submittedName>
</protein>
<name>V4UBZ1_CITCL</name>
<keyword evidence="2" id="KW-1185">Reference proteome</keyword>
<dbReference type="KEGG" id="cic:CICLE_v10017367mg"/>
<dbReference type="Gramene" id="ESR59756">
    <property type="protein sequence ID" value="ESR59756"/>
    <property type="gene ID" value="CICLE_v10017367mg"/>
</dbReference>
<sequence>MRVGSQILPLYVFFSPPPQNLNSHVLIKLQYEYIYPTTYVLLVNAYIALEKINSCKISSFCSLFSSLTQNPNIHV</sequence>
<proteinExistence type="predicted"/>
<evidence type="ECO:0000313" key="2">
    <source>
        <dbReference type="Proteomes" id="UP000030687"/>
    </source>
</evidence>
<dbReference type="AlphaFoldDB" id="V4UBZ1"/>
<dbReference type="Proteomes" id="UP000030687">
    <property type="component" value="Unassembled WGS sequence"/>
</dbReference>
<organism evidence="1 2">
    <name type="scientific">Citrus clementina</name>
    <name type="common">Clementine</name>
    <name type="synonym">Citrus deliciosa x Citrus sinensis</name>
    <dbReference type="NCBI Taxonomy" id="85681"/>
    <lineage>
        <taxon>Eukaryota</taxon>
        <taxon>Viridiplantae</taxon>
        <taxon>Streptophyta</taxon>
        <taxon>Embryophyta</taxon>
        <taxon>Tracheophyta</taxon>
        <taxon>Spermatophyta</taxon>
        <taxon>Magnoliopsida</taxon>
        <taxon>eudicotyledons</taxon>
        <taxon>Gunneridae</taxon>
        <taxon>Pentapetalae</taxon>
        <taxon>rosids</taxon>
        <taxon>malvids</taxon>
        <taxon>Sapindales</taxon>
        <taxon>Rutaceae</taxon>
        <taxon>Aurantioideae</taxon>
        <taxon>Citrus</taxon>
    </lineage>
</organism>